<dbReference type="EMBL" id="VYKL01000004">
    <property type="protein sequence ID" value="KAA9031651.1"/>
    <property type="molecule type" value="Genomic_DNA"/>
</dbReference>
<evidence type="ECO:0000313" key="2">
    <source>
        <dbReference type="EMBL" id="KAA9031651.1"/>
    </source>
</evidence>
<dbReference type="InterPro" id="IPR058724">
    <property type="entry name" value="YhzF"/>
</dbReference>
<dbReference type="OrthoDB" id="2943327at2"/>
<keyword evidence="3" id="KW-1185">Reference proteome</keyword>
<keyword evidence="1" id="KW-0812">Transmembrane</keyword>
<name>A0A5J5IAH7_9BACI</name>
<proteinExistence type="predicted"/>
<dbReference type="Pfam" id="PF26302">
    <property type="entry name" value="YhzF"/>
    <property type="match status" value="1"/>
</dbReference>
<organism evidence="2 3">
    <name type="scientific">Niallia endozanthoxylica</name>
    <dbReference type="NCBI Taxonomy" id="2036016"/>
    <lineage>
        <taxon>Bacteria</taxon>
        <taxon>Bacillati</taxon>
        <taxon>Bacillota</taxon>
        <taxon>Bacilli</taxon>
        <taxon>Bacillales</taxon>
        <taxon>Bacillaceae</taxon>
        <taxon>Niallia</taxon>
    </lineage>
</organism>
<reference evidence="2 3" key="1">
    <citation type="submission" date="2019-09" db="EMBL/GenBank/DDBJ databases">
        <title>Whole genome sequences of isolates from the Mars Exploration Rovers.</title>
        <authorList>
            <person name="Seuylemezian A."/>
            <person name="Vaishampayan P."/>
        </authorList>
    </citation>
    <scope>NUCLEOTIDE SEQUENCE [LARGE SCALE GENOMIC DNA]</scope>
    <source>
        <strain evidence="2 3">MER_TA_151</strain>
    </source>
</reference>
<keyword evidence="1" id="KW-0472">Membrane</keyword>
<dbReference type="Proteomes" id="UP000326671">
    <property type="component" value="Unassembled WGS sequence"/>
</dbReference>
<comment type="caution">
    <text evidence="2">The sequence shown here is derived from an EMBL/GenBank/DDBJ whole genome shotgun (WGS) entry which is preliminary data.</text>
</comment>
<accession>A0A5J5IAH7</accession>
<dbReference type="AlphaFoldDB" id="A0A5J5IAH7"/>
<evidence type="ECO:0000256" key="1">
    <source>
        <dbReference type="SAM" id="Phobius"/>
    </source>
</evidence>
<gene>
    <name evidence="2" type="ORF">F4V44_00990</name>
</gene>
<protein>
    <submittedName>
        <fullName evidence="2">Uncharacterized protein</fullName>
    </submittedName>
</protein>
<feature type="transmembrane region" description="Helical" evidence="1">
    <location>
        <begin position="38"/>
        <end position="59"/>
    </location>
</feature>
<keyword evidence="1" id="KW-1133">Transmembrane helix</keyword>
<sequence length="60" mass="6755">MMNLFFFLSILSFLASIHFLVSIKKPGVYPPKYMLKKRSVAMAAGGLIFFLIGCIVSLFH</sequence>
<evidence type="ECO:0000313" key="3">
    <source>
        <dbReference type="Proteomes" id="UP000326671"/>
    </source>
</evidence>